<comment type="caution">
    <text evidence="1">The sequence shown here is derived from an EMBL/GenBank/DDBJ whole genome shotgun (WGS) entry which is preliminary data.</text>
</comment>
<accession>A0ABS9L3P6</accession>
<dbReference type="InterPro" id="IPR006357">
    <property type="entry name" value="HAD-SF_hydro_IIA"/>
</dbReference>
<sequence>MSAVDKANATVLGSRGWVLDVDGCLMRTKRAGGAGGEAMPHAADLVAALYEAGHAVVVCTNASEKTPAEYAAHLRAQGIGVRDEDFATAGSAAAEYIAHHYPGARVLAAGAEGLAAPLRRLGVDLAEPGQPGLADVVVVGAADGYSTEVINAASLAVDAGAPLFTTVDVPWFHGGLDKSVCVSAAVANAIGWATGATPQVLGKPSTALAETLLRRLGVPAAEVTVVGDATVEIRLARHMGANSALVLSGATTGEHLRTLEGDARPDLAVADVAELYQLLYPTLPLTQGARP</sequence>
<evidence type="ECO:0000313" key="2">
    <source>
        <dbReference type="Proteomes" id="UP001165368"/>
    </source>
</evidence>
<dbReference type="SUPFAM" id="SSF56784">
    <property type="entry name" value="HAD-like"/>
    <property type="match status" value="1"/>
</dbReference>
<proteinExistence type="predicted"/>
<dbReference type="Pfam" id="PF13344">
    <property type="entry name" value="Hydrolase_6"/>
    <property type="match status" value="1"/>
</dbReference>
<keyword evidence="2" id="KW-1185">Reference proteome</keyword>
<dbReference type="InterPro" id="IPR036412">
    <property type="entry name" value="HAD-like_sf"/>
</dbReference>
<dbReference type="InterPro" id="IPR023214">
    <property type="entry name" value="HAD_sf"/>
</dbReference>
<dbReference type="PANTHER" id="PTHR19288">
    <property type="entry name" value="4-NITROPHENYLPHOSPHATASE-RELATED"/>
    <property type="match status" value="1"/>
</dbReference>
<dbReference type="Pfam" id="PF13242">
    <property type="entry name" value="Hydrolase_like"/>
    <property type="match status" value="1"/>
</dbReference>
<dbReference type="EMBL" id="JAKLTQ010000002">
    <property type="protein sequence ID" value="MCG2621183.1"/>
    <property type="molecule type" value="Genomic_DNA"/>
</dbReference>
<dbReference type="Gene3D" id="3.40.50.1000">
    <property type="entry name" value="HAD superfamily/HAD-like"/>
    <property type="match status" value="2"/>
</dbReference>
<protein>
    <submittedName>
        <fullName evidence="1">HAD hydrolase-like protein</fullName>
    </submittedName>
</protein>
<dbReference type="Proteomes" id="UP001165368">
    <property type="component" value="Unassembled WGS sequence"/>
</dbReference>
<name>A0ABS9L3P6_9MICC</name>
<organism evidence="1 2">
    <name type="scientific">Arthrobacter hankyongi</name>
    <dbReference type="NCBI Taxonomy" id="2904801"/>
    <lineage>
        <taxon>Bacteria</taxon>
        <taxon>Bacillati</taxon>
        <taxon>Actinomycetota</taxon>
        <taxon>Actinomycetes</taxon>
        <taxon>Micrococcales</taxon>
        <taxon>Micrococcaceae</taxon>
        <taxon>Arthrobacter</taxon>
    </lineage>
</organism>
<gene>
    <name evidence="1" type="ORF">LVY72_04560</name>
</gene>
<reference evidence="1" key="1">
    <citation type="submission" date="2022-01" db="EMBL/GenBank/DDBJ databases">
        <authorList>
            <person name="Jo J.-H."/>
            <person name="Im W.-T."/>
        </authorList>
    </citation>
    <scope>NUCLEOTIDE SEQUENCE</scope>
    <source>
        <strain evidence="1">I2-34</strain>
    </source>
</reference>
<dbReference type="PANTHER" id="PTHR19288:SF46">
    <property type="entry name" value="HALOACID DEHALOGENASE-LIKE HYDROLASE DOMAIN-CONTAINING PROTEIN 2"/>
    <property type="match status" value="1"/>
</dbReference>
<dbReference type="RefSeq" id="WP_237818289.1">
    <property type="nucleotide sequence ID" value="NZ_JAKLTQ010000002.1"/>
</dbReference>
<evidence type="ECO:0000313" key="1">
    <source>
        <dbReference type="EMBL" id="MCG2621183.1"/>
    </source>
</evidence>